<dbReference type="OrthoDB" id="3532716at2"/>
<dbReference type="PATRIC" id="fig|1469144.10.peg.61"/>
<name>A0A132MHZ0_9ACTN</name>
<organism evidence="1 2">
    <name type="scientific">Carbonactinospora thermoautotrophica</name>
    <dbReference type="NCBI Taxonomy" id="1469144"/>
    <lineage>
        <taxon>Bacteria</taxon>
        <taxon>Bacillati</taxon>
        <taxon>Actinomycetota</taxon>
        <taxon>Actinomycetes</taxon>
        <taxon>Kitasatosporales</taxon>
        <taxon>Carbonactinosporaceae</taxon>
        <taxon>Carbonactinospora</taxon>
    </lineage>
</organism>
<reference evidence="2" key="1">
    <citation type="submission" date="2015-04" db="EMBL/GenBank/DDBJ databases">
        <title>Physiological reanalysis, assessment of diazotrophy, and genome sequences of multiple isolates of Streptomyces thermoautotrophicus.</title>
        <authorList>
            <person name="MacKellar D.C."/>
            <person name="Lieber L."/>
            <person name="Norman J."/>
            <person name="Bolger A."/>
            <person name="Tobin C."/>
            <person name="Murray J.W."/>
            <person name="Chang R."/>
            <person name="Ford T."/>
            <person name="Nguyen P.Q."/>
            <person name="Woodward J."/>
            <person name="Permingeat H."/>
            <person name="Joshi N.S."/>
            <person name="Silver P.A."/>
            <person name="Usadel B."/>
            <person name="Rutherford A.W."/>
            <person name="Friesen M."/>
            <person name="Prell J."/>
        </authorList>
    </citation>
    <scope>NUCLEOTIDE SEQUENCE [LARGE SCALE GENOMIC DNA]</scope>
    <source>
        <strain evidence="2">H1</strain>
    </source>
</reference>
<dbReference type="Proteomes" id="UP000070188">
    <property type="component" value="Unassembled WGS sequence"/>
</dbReference>
<comment type="caution">
    <text evidence="1">The sequence shown here is derived from an EMBL/GenBank/DDBJ whole genome shotgun (WGS) entry which is preliminary data.</text>
</comment>
<dbReference type="AlphaFoldDB" id="A0A132MHZ0"/>
<proteinExistence type="predicted"/>
<evidence type="ECO:0000313" key="1">
    <source>
        <dbReference type="EMBL" id="KWW97413.1"/>
    </source>
</evidence>
<dbReference type="EMBL" id="LAXD01000002">
    <property type="protein sequence ID" value="KWW97413.1"/>
    <property type="molecule type" value="Genomic_DNA"/>
</dbReference>
<keyword evidence="2" id="KW-1185">Reference proteome</keyword>
<keyword evidence="1" id="KW-0614">Plasmid</keyword>
<geneLocation type="plasmid" evidence="1">
    <name>unnamed</name>
</geneLocation>
<accession>A0A132MHZ0</accession>
<gene>
    <name evidence="1" type="ORF">LI90_4385</name>
</gene>
<sequence>MDATNLSPRELADALRAQAKGGYAEEAAVDLLIAHGYWLRNSYLRQYVDYETDPAAHGGPPMAAVRWQDAIAALDAGKLPCSTSEGQIFRIAASLGGWIPVNLRDAISGLDHVNIRLVAEAILRANGREGYTVTVPKPPLYPPGVRVVEAGTGRVLQEGDQSAGTLTVPGGVSEGEQ</sequence>
<evidence type="ECO:0000313" key="2">
    <source>
        <dbReference type="Proteomes" id="UP000070188"/>
    </source>
</evidence>
<dbReference type="RefSeq" id="WP_066892496.1">
    <property type="nucleotide sequence ID" value="NZ_LAXD01000002.1"/>
</dbReference>
<protein>
    <submittedName>
        <fullName evidence="1">Uncharacterized protein</fullName>
    </submittedName>
</protein>